<accession>A0A1G9NAM0</accession>
<dbReference type="OrthoDB" id="9787585at2"/>
<proteinExistence type="predicted"/>
<dbReference type="RefSeq" id="WP_089887390.1">
    <property type="nucleotide sequence ID" value="NZ_FNGV01000003.1"/>
</dbReference>
<keyword evidence="2" id="KW-1185">Reference proteome</keyword>
<reference evidence="1 2" key="1">
    <citation type="submission" date="2016-10" db="EMBL/GenBank/DDBJ databases">
        <authorList>
            <person name="de Groot N.N."/>
        </authorList>
    </citation>
    <scope>NUCLEOTIDE SEQUENCE [LARGE SCALE GENOMIC DNA]</scope>
    <source>
        <strain evidence="1 2">DSM 19886</strain>
    </source>
</reference>
<evidence type="ECO:0000313" key="1">
    <source>
        <dbReference type="EMBL" id="SDL83371.1"/>
    </source>
</evidence>
<dbReference type="Proteomes" id="UP000199440">
    <property type="component" value="Unassembled WGS sequence"/>
</dbReference>
<dbReference type="AlphaFoldDB" id="A0A1G9NAM0"/>
<evidence type="ECO:0000313" key="2">
    <source>
        <dbReference type="Proteomes" id="UP000199440"/>
    </source>
</evidence>
<sequence length="107" mass="12467">MKEYNGTRVSFLTQAGKRLVSMTQKINAIISLINNQDSFAYDFTDAVERFQSKKYSDLEGFCCDETLSYHLLLKDRSEDTPENREMYYLALRNHLLSLGNIHLAKDY</sequence>
<organism evidence="1 2">
    <name type="scientific">Kriegella aquimaris</name>
    <dbReference type="NCBI Taxonomy" id="192904"/>
    <lineage>
        <taxon>Bacteria</taxon>
        <taxon>Pseudomonadati</taxon>
        <taxon>Bacteroidota</taxon>
        <taxon>Flavobacteriia</taxon>
        <taxon>Flavobacteriales</taxon>
        <taxon>Flavobacteriaceae</taxon>
        <taxon>Kriegella</taxon>
    </lineage>
</organism>
<protein>
    <submittedName>
        <fullName evidence="1">Uncharacterized protein</fullName>
    </submittedName>
</protein>
<gene>
    <name evidence="1" type="ORF">SAMN04488514_10395</name>
</gene>
<dbReference type="EMBL" id="FNGV01000003">
    <property type="protein sequence ID" value="SDL83371.1"/>
    <property type="molecule type" value="Genomic_DNA"/>
</dbReference>
<name>A0A1G9NAM0_9FLAO</name>
<dbReference type="STRING" id="192904.SAMN04488514_10395"/>